<evidence type="ECO:0000256" key="2">
    <source>
        <dbReference type="SAM" id="Phobius"/>
    </source>
</evidence>
<feature type="transmembrane region" description="Helical" evidence="2">
    <location>
        <begin position="85"/>
        <end position="106"/>
    </location>
</feature>
<feature type="transmembrane region" description="Helical" evidence="2">
    <location>
        <begin position="163"/>
        <end position="187"/>
    </location>
</feature>
<feature type="transmembrane region" description="Helical" evidence="2">
    <location>
        <begin position="30"/>
        <end position="46"/>
    </location>
</feature>
<feature type="transmembrane region" description="Helical" evidence="2">
    <location>
        <begin position="6"/>
        <end position="23"/>
    </location>
</feature>
<keyword evidence="2" id="KW-0472">Membrane</keyword>
<dbReference type="RefSeq" id="WP_013712931.1">
    <property type="nucleotide sequence ID" value="NC_015408.1"/>
</dbReference>
<dbReference type="Proteomes" id="UP000008305">
    <property type="component" value="Chromosome"/>
</dbReference>
<accession>A0AA34WI80</accession>
<evidence type="ECO:0000256" key="1">
    <source>
        <dbReference type="NCBIfam" id="TIGR00697"/>
    </source>
</evidence>
<name>A0AA34WI80_CHLPE</name>
<dbReference type="AlphaFoldDB" id="A0AA34WI80"/>
<dbReference type="EMBL" id="CP002608">
    <property type="protein sequence ID" value="AEB41853.1"/>
    <property type="molecule type" value="Genomic_DNA"/>
</dbReference>
<protein>
    <recommendedName>
        <fullName evidence="1">Queuosine precursor transporter</fullName>
    </recommendedName>
</protein>
<feature type="transmembrane region" description="Helical" evidence="2">
    <location>
        <begin position="118"/>
        <end position="142"/>
    </location>
</feature>
<evidence type="ECO:0000313" key="3">
    <source>
        <dbReference type="EMBL" id="AEB41853.1"/>
    </source>
</evidence>
<keyword evidence="2" id="KW-0812">Transmembrane</keyword>
<keyword evidence="2" id="KW-1133">Transmembrane helix</keyword>
<feature type="transmembrane region" description="Helical" evidence="2">
    <location>
        <begin position="193"/>
        <end position="217"/>
    </location>
</feature>
<dbReference type="PANTHER" id="PTHR34300">
    <property type="entry name" value="QUEUOSINE PRECURSOR TRANSPORTER-RELATED"/>
    <property type="match status" value="1"/>
</dbReference>
<dbReference type="KEGG" id="cpm:G5S_0920"/>
<proteinExistence type="predicted"/>
<dbReference type="PANTHER" id="PTHR34300:SF2">
    <property type="entry name" value="QUEUOSINE PRECURSOR TRANSPORTER-RELATED"/>
    <property type="match status" value="1"/>
</dbReference>
<keyword evidence="4" id="KW-1185">Reference proteome</keyword>
<feature type="transmembrane region" description="Helical" evidence="2">
    <location>
        <begin position="52"/>
        <end position="73"/>
    </location>
</feature>
<reference evidence="3 4" key="1">
    <citation type="journal article" date="2011" name="J. Bacteriol.">
        <title>Genome sequence of the obligate intracellular animal pathogen Chlamydia pecorum E58.</title>
        <authorList>
            <person name="Mojica S."/>
            <person name="Huot Creasy H."/>
            <person name="Daugherty S."/>
            <person name="Read T.D."/>
            <person name="Kim T."/>
            <person name="Kaltenboeck B."/>
            <person name="Bavoil P."/>
            <person name="Myers G.S."/>
        </authorList>
    </citation>
    <scope>NUCLEOTIDE SEQUENCE [LARGE SCALE GENOMIC DNA]</scope>
    <source>
        <strain evidence="3 4">E58</strain>
    </source>
</reference>
<dbReference type="NCBIfam" id="TIGR00697">
    <property type="entry name" value="queuosine precursor transporter"/>
    <property type="match status" value="1"/>
</dbReference>
<dbReference type="Pfam" id="PF02592">
    <property type="entry name" value="Vut_1"/>
    <property type="match status" value="1"/>
</dbReference>
<evidence type="ECO:0000313" key="4">
    <source>
        <dbReference type="Proteomes" id="UP000008305"/>
    </source>
</evidence>
<organism evidence="3 4">
    <name type="scientific">Chlamydia pecorum (strain ATCC VR-628 / DSM 29919 / E58)</name>
    <name type="common">Chlamydophila pecorum</name>
    <dbReference type="NCBI Taxonomy" id="331635"/>
    <lineage>
        <taxon>Bacteria</taxon>
        <taxon>Pseudomonadati</taxon>
        <taxon>Chlamydiota</taxon>
        <taxon>Chlamydiia</taxon>
        <taxon>Chlamydiales</taxon>
        <taxon>Chlamydiaceae</taxon>
        <taxon>Chlamydia/Chlamydophila group</taxon>
        <taxon>Chlamydia</taxon>
    </lineage>
</organism>
<dbReference type="InterPro" id="IPR003744">
    <property type="entry name" value="YhhQ"/>
</dbReference>
<gene>
    <name evidence="3" type="ordered locus">G5S_0920</name>
</gene>
<sequence>MDVNEIIFCIQISLCVFFGMFFASRGRSWLLGWLSLLSIVMNIFVLKQVRLWGLEVTSADVYMVGMLTSLNYARELYDRESINEIMLGSWVITMAFLLMTQLHLALIPSKYDISQEHFLALFSPTLRLIVASLVTMMTVQVLDGRLFSWLQKICKYRYFGIRNAMTIAITQILDTVMFSYLGLYGIVAHLNEVIFLALLIKLSVVAISLPITVFGGYRKRALLNNHFAKFP</sequence>